<dbReference type="InParanoid" id="A0A0G4EQM1"/>
<dbReference type="EMBL" id="CDMY01000295">
    <property type="protein sequence ID" value="CEM00523.1"/>
    <property type="molecule type" value="Genomic_DNA"/>
</dbReference>
<keyword evidence="3" id="KW-1185">Reference proteome</keyword>
<name>A0A0G4EQM1_VITBC</name>
<proteinExistence type="predicted"/>
<feature type="region of interest" description="Disordered" evidence="1">
    <location>
        <begin position="338"/>
        <end position="360"/>
    </location>
</feature>
<feature type="region of interest" description="Disordered" evidence="1">
    <location>
        <begin position="151"/>
        <end position="170"/>
    </location>
</feature>
<evidence type="ECO:0000313" key="2">
    <source>
        <dbReference type="EMBL" id="CEM00523.1"/>
    </source>
</evidence>
<dbReference type="OrthoDB" id="448910at2759"/>
<gene>
    <name evidence="2" type="ORF">Vbra_12792</name>
</gene>
<protein>
    <submittedName>
        <fullName evidence="2">Uncharacterized protein</fullName>
    </submittedName>
</protein>
<dbReference type="Proteomes" id="UP000041254">
    <property type="component" value="Unassembled WGS sequence"/>
</dbReference>
<evidence type="ECO:0000256" key="1">
    <source>
        <dbReference type="SAM" id="MobiDB-lite"/>
    </source>
</evidence>
<evidence type="ECO:0000313" key="3">
    <source>
        <dbReference type="Proteomes" id="UP000041254"/>
    </source>
</evidence>
<dbReference type="VEuPathDB" id="CryptoDB:Vbra_12792"/>
<sequence length="513" mass="56064">MSNFTDEAYNKTTTGGRGTLVGNWWEEEQLRDATGTGRTTLSKPIKPGQQRGVDNTFDRIAGYRKIDVHNRSVNSDIGSTLGNWQHGRPAGVPPPRHGQRGALLLRQIERESMQELRYEEELYQQRLKAATGPPNSVYLSSFVDKSMRAKLPRKPAEAKEPELPPDVPESSYCAAVPTTLYTQLVESGNTGGVSFSPPTGPSIFGKNSSFSVPTSDYLGAKYKDQDDADRLERMSAARRSAAKVLATQTVRRSGALVPPPPPLKDRSGVKNPLTGHFNVGNLVALKREVRIALKNSPSGGEFGLVKLRTALKAAADHDDRLSIEGLLDVLVPLLGLPTTPPPPPQYDEEGNPIRTEPEQQQVDPQALKYYSCMLDALGLALRCYIAPSAPAGVLPSSVKMDVQTIMGFLRPGFDDERREAMVSALDKLCGPPTEDTGLSVERLRELLPSPAGTEVLKQAVGDAPKVSRQFMRDFLKDWCGMVDGSCASDDEPYDEAFALNLNYFLDRVVASEQ</sequence>
<organism evidence="2 3">
    <name type="scientific">Vitrella brassicaformis (strain CCMP3155)</name>
    <dbReference type="NCBI Taxonomy" id="1169540"/>
    <lineage>
        <taxon>Eukaryota</taxon>
        <taxon>Sar</taxon>
        <taxon>Alveolata</taxon>
        <taxon>Colpodellida</taxon>
        <taxon>Vitrellaceae</taxon>
        <taxon>Vitrella</taxon>
    </lineage>
</organism>
<accession>A0A0G4EQM1</accession>
<reference evidence="2 3" key="1">
    <citation type="submission" date="2014-11" db="EMBL/GenBank/DDBJ databases">
        <authorList>
            <person name="Zhu J."/>
            <person name="Qi W."/>
            <person name="Song R."/>
        </authorList>
    </citation>
    <scope>NUCLEOTIDE SEQUENCE [LARGE SCALE GENOMIC DNA]</scope>
</reference>
<dbReference type="AlphaFoldDB" id="A0A0G4EQM1"/>